<sequence length="104" mass="11349">MSAHAILYTRADCSLCDKAAHILERLAAEGLLTWEKRDIAASPALTDAFADRIPVVELVGGPRFEGRISEFRLRKALAAFQRDVSTPAEPASPSIETNTEELNP</sequence>
<comment type="caution">
    <text evidence="2">The sequence shown here is derived from an EMBL/GenBank/DDBJ whole genome shotgun (WGS) entry which is preliminary data.</text>
</comment>
<evidence type="ECO:0008006" key="4">
    <source>
        <dbReference type="Google" id="ProtNLM"/>
    </source>
</evidence>
<dbReference type="InParanoid" id="A0A0M8K9J2"/>
<dbReference type="Pfam" id="PF05768">
    <property type="entry name" value="Glrx-like"/>
    <property type="match status" value="1"/>
</dbReference>
<feature type="compositionally biased region" description="Polar residues" evidence="1">
    <location>
        <begin position="94"/>
        <end position="104"/>
    </location>
</feature>
<proteinExistence type="predicted"/>
<keyword evidence="3" id="KW-1185">Reference proteome</keyword>
<feature type="region of interest" description="Disordered" evidence="1">
    <location>
        <begin position="83"/>
        <end position="104"/>
    </location>
</feature>
<name>A0A0M8K9J2_9CHLR</name>
<dbReference type="AlphaFoldDB" id="A0A0M8K9J2"/>
<evidence type="ECO:0000313" key="2">
    <source>
        <dbReference type="EMBL" id="GAP64573.1"/>
    </source>
</evidence>
<dbReference type="Proteomes" id="UP000037784">
    <property type="component" value="Unassembled WGS sequence"/>
</dbReference>
<reference evidence="3" key="2">
    <citation type="submission" date="2015-08" db="EMBL/GenBank/DDBJ databases">
        <title>Draft Genome Sequence of a Heterotrophic Facultative Anaerobic Bacterium Ardenticatena maritima Strain 110S.</title>
        <authorList>
            <person name="Kawaichi S."/>
            <person name="Yoshida T."/>
            <person name="Sako Y."/>
            <person name="Nakamura R."/>
        </authorList>
    </citation>
    <scope>NUCLEOTIDE SEQUENCE [LARGE SCALE GENOMIC DNA]</scope>
    <source>
        <strain evidence="3">110S</strain>
    </source>
</reference>
<reference evidence="2 3" key="1">
    <citation type="journal article" date="2015" name="Genome Announc.">
        <title>Draft Genome Sequence of a Heterotrophic Facultative Anaerobic Thermophilic Bacterium, Ardenticatena maritima Strain 110ST.</title>
        <authorList>
            <person name="Kawaichi S."/>
            <person name="Yoshida T."/>
            <person name="Sako Y."/>
            <person name="Nakamura R."/>
        </authorList>
    </citation>
    <scope>NUCLEOTIDE SEQUENCE [LARGE SCALE GENOMIC DNA]</scope>
    <source>
        <strain evidence="2 3">110S</strain>
    </source>
</reference>
<evidence type="ECO:0000256" key="1">
    <source>
        <dbReference type="SAM" id="MobiDB-lite"/>
    </source>
</evidence>
<evidence type="ECO:0000313" key="3">
    <source>
        <dbReference type="Proteomes" id="UP000037784"/>
    </source>
</evidence>
<protein>
    <recommendedName>
        <fullName evidence="4">Glutaredoxin</fullName>
    </recommendedName>
</protein>
<accession>A0A0M8K9J2</accession>
<dbReference type="OrthoDB" id="32865at2"/>
<gene>
    <name evidence="2" type="ORF">ARMA_2996</name>
</gene>
<dbReference type="InterPro" id="IPR008554">
    <property type="entry name" value="Glutaredoxin-like"/>
</dbReference>
<dbReference type="Gene3D" id="3.40.30.10">
    <property type="entry name" value="Glutaredoxin"/>
    <property type="match status" value="1"/>
</dbReference>
<dbReference type="RefSeq" id="WP_054494263.1">
    <property type="nucleotide sequence ID" value="NZ_BBZA01000284.1"/>
</dbReference>
<organism evidence="2 3">
    <name type="scientific">Ardenticatena maritima</name>
    <dbReference type="NCBI Taxonomy" id="872965"/>
    <lineage>
        <taxon>Bacteria</taxon>
        <taxon>Bacillati</taxon>
        <taxon>Chloroflexota</taxon>
        <taxon>Ardenticatenia</taxon>
        <taxon>Ardenticatenales</taxon>
        <taxon>Ardenticatenaceae</taxon>
        <taxon>Ardenticatena</taxon>
    </lineage>
</organism>
<dbReference type="EMBL" id="BBZA01000284">
    <property type="protein sequence ID" value="GAP64573.1"/>
    <property type="molecule type" value="Genomic_DNA"/>
</dbReference>
<dbReference type="InterPro" id="IPR036249">
    <property type="entry name" value="Thioredoxin-like_sf"/>
</dbReference>
<dbReference type="SUPFAM" id="SSF52833">
    <property type="entry name" value="Thioredoxin-like"/>
    <property type="match status" value="1"/>
</dbReference>